<dbReference type="PANTHER" id="PTHR12838:SF0">
    <property type="entry name" value="U3 SMALL NUCLEOLAR RNA-ASSOCIATED PROTEIN 11-RELATED"/>
    <property type="match status" value="1"/>
</dbReference>
<comment type="subunit">
    <text evidence="5">Component of the ribosomal small subunit (SSU) processome.</text>
</comment>
<dbReference type="PIRSF" id="PIRSF015952">
    <property type="entry name" value="U3snoRNP11"/>
    <property type="match status" value="1"/>
</dbReference>
<proteinExistence type="inferred from homology"/>
<evidence type="ECO:0000313" key="7">
    <source>
        <dbReference type="EMBL" id="CAD7251131.1"/>
    </source>
</evidence>
<keyword evidence="8" id="KW-1185">Reference proteome</keyword>
<evidence type="ECO:0000256" key="3">
    <source>
        <dbReference type="ARBA" id="ARBA00022552"/>
    </source>
</evidence>
<evidence type="ECO:0000256" key="5">
    <source>
        <dbReference type="PIRNR" id="PIRNR015952"/>
    </source>
</evidence>
<keyword evidence="3 5" id="KW-0698">rRNA processing</keyword>
<dbReference type="Proteomes" id="UP000677054">
    <property type="component" value="Unassembled WGS sequence"/>
</dbReference>
<comment type="similarity">
    <text evidence="2 5">Belongs to the UTP11 family.</text>
</comment>
<feature type="region of interest" description="Disordered" evidence="6">
    <location>
        <begin position="1"/>
        <end position="30"/>
    </location>
</feature>
<dbReference type="GO" id="GO:0032040">
    <property type="term" value="C:small-subunit processome"/>
    <property type="evidence" value="ECO:0007669"/>
    <property type="project" value="UniProtKB-UniRule"/>
</dbReference>
<dbReference type="PANTHER" id="PTHR12838">
    <property type="entry name" value="U3 SMALL NUCLEOLAR RNA-ASSOCIATED PROTEIN 11"/>
    <property type="match status" value="1"/>
</dbReference>
<evidence type="ECO:0000313" key="8">
    <source>
        <dbReference type="Proteomes" id="UP000677054"/>
    </source>
</evidence>
<dbReference type="InterPro" id="IPR007144">
    <property type="entry name" value="SSU_processome_Utp11"/>
</dbReference>
<dbReference type="EMBL" id="CAJPEV010003301">
    <property type="protein sequence ID" value="CAG0899463.1"/>
    <property type="molecule type" value="Genomic_DNA"/>
</dbReference>
<accession>A0A7R9FQH6</accession>
<gene>
    <name evidence="7" type="ORF">DSTB1V02_LOCUS10898</name>
</gene>
<dbReference type="EMBL" id="LR902818">
    <property type="protein sequence ID" value="CAD7251131.1"/>
    <property type="molecule type" value="Genomic_DNA"/>
</dbReference>
<feature type="region of interest" description="Disordered" evidence="6">
    <location>
        <begin position="226"/>
        <end position="255"/>
    </location>
</feature>
<protein>
    <recommendedName>
        <fullName evidence="5">U3 small nucleolar RNA-associated protein 11</fullName>
        <shortName evidence="5">U3 snoRNA-associated protein 11</shortName>
    </recommendedName>
</protein>
<evidence type="ECO:0000256" key="4">
    <source>
        <dbReference type="ARBA" id="ARBA00023242"/>
    </source>
</evidence>
<name>A0A7R9FQH6_9CRUS</name>
<reference evidence="7" key="1">
    <citation type="submission" date="2020-11" db="EMBL/GenBank/DDBJ databases">
        <authorList>
            <person name="Tran Van P."/>
        </authorList>
    </citation>
    <scope>NUCLEOTIDE SEQUENCE</scope>
</reference>
<feature type="compositionally biased region" description="Basic and acidic residues" evidence="6">
    <location>
        <begin position="226"/>
        <end position="237"/>
    </location>
</feature>
<dbReference type="Pfam" id="PF03998">
    <property type="entry name" value="Utp11"/>
    <property type="match status" value="1"/>
</dbReference>
<feature type="compositionally biased region" description="Basic and acidic residues" evidence="6">
    <location>
        <begin position="19"/>
        <end position="30"/>
    </location>
</feature>
<dbReference type="OrthoDB" id="29058at2759"/>
<dbReference type="AlphaFoldDB" id="A0A7R9FQH6"/>
<comment type="function">
    <text evidence="5">Involved in nucleolar processing of pre-18S ribosomal RNA.</text>
</comment>
<evidence type="ECO:0000256" key="2">
    <source>
        <dbReference type="ARBA" id="ARBA00008105"/>
    </source>
</evidence>
<evidence type="ECO:0000256" key="6">
    <source>
        <dbReference type="SAM" id="MobiDB-lite"/>
    </source>
</evidence>
<keyword evidence="4 5" id="KW-0539">Nucleus</keyword>
<evidence type="ECO:0000256" key="1">
    <source>
        <dbReference type="ARBA" id="ARBA00004604"/>
    </source>
</evidence>
<sequence length="255" mass="30363">MSSWKKTAASAQRIHRERHQPEARKHLGILEKKKDYTLRARDYHRKQRKLTVLKKRALERNPDEFYFHMINSKIEDGIHQEMDEVTLKPEEVSSMQTQDLKYLTMRRVEEGHKIQQLKSTLHVFETDGKPHNKHVFFVDSKQEAKDFDVSKRLGVPPELLPRSYNRPRIMDLEQLRIQGLDPRDEFSLSRVNKAVAKSFAELEKRIQREKELTVLQQKLELKRHLLESKGDKPERVKPGSSIAPPVYRWKMKRKR</sequence>
<dbReference type="GO" id="GO:0006364">
    <property type="term" value="P:rRNA processing"/>
    <property type="evidence" value="ECO:0007669"/>
    <property type="project" value="UniProtKB-UniRule"/>
</dbReference>
<comment type="subcellular location">
    <subcellularLocation>
        <location evidence="1 5">Nucleus</location>
        <location evidence="1 5">Nucleolus</location>
    </subcellularLocation>
</comment>
<organism evidence="7">
    <name type="scientific">Darwinula stevensoni</name>
    <dbReference type="NCBI Taxonomy" id="69355"/>
    <lineage>
        <taxon>Eukaryota</taxon>
        <taxon>Metazoa</taxon>
        <taxon>Ecdysozoa</taxon>
        <taxon>Arthropoda</taxon>
        <taxon>Crustacea</taxon>
        <taxon>Oligostraca</taxon>
        <taxon>Ostracoda</taxon>
        <taxon>Podocopa</taxon>
        <taxon>Podocopida</taxon>
        <taxon>Darwinulocopina</taxon>
        <taxon>Darwinuloidea</taxon>
        <taxon>Darwinulidae</taxon>
        <taxon>Darwinula</taxon>
    </lineage>
</organism>